<protein>
    <recommendedName>
        <fullName evidence="6">DNA-directed RNA polymerase III subunit RPC6</fullName>
        <shortName evidence="6">RNA polymerase III subunit C6</shortName>
    </recommendedName>
</protein>
<organism evidence="7 8">
    <name type="scientific">Gonium pectorale</name>
    <name type="common">Green alga</name>
    <dbReference type="NCBI Taxonomy" id="33097"/>
    <lineage>
        <taxon>Eukaryota</taxon>
        <taxon>Viridiplantae</taxon>
        <taxon>Chlorophyta</taxon>
        <taxon>core chlorophytes</taxon>
        <taxon>Chlorophyceae</taxon>
        <taxon>CS clade</taxon>
        <taxon>Chlamydomonadales</taxon>
        <taxon>Volvocaceae</taxon>
        <taxon>Gonium</taxon>
    </lineage>
</organism>
<dbReference type="Pfam" id="PF05158">
    <property type="entry name" value="RNA_pol_Rpc34"/>
    <property type="match status" value="2"/>
</dbReference>
<accession>A0A150H4E7</accession>
<evidence type="ECO:0000256" key="6">
    <source>
        <dbReference type="PIRNR" id="PIRNR028763"/>
    </source>
</evidence>
<evidence type="ECO:0000256" key="2">
    <source>
        <dbReference type="ARBA" id="ARBA00011038"/>
    </source>
</evidence>
<dbReference type="Proteomes" id="UP000075714">
    <property type="component" value="Unassembled WGS sequence"/>
</dbReference>
<dbReference type="GO" id="GO:0005737">
    <property type="term" value="C:cytoplasm"/>
    <property type="evidence" value="ECO:0007669"/>
    <property type="project" value="UniProtKB-ARBA"/>
</dbReference>
<dbReference type="STRING" id="33097.A0A150H4E7"/>
<comment type="similarity">
    <text evidence="2 6">Belongs to the eukaryotic RPC34/RPC39 RNA polymerase subunit family.</text>
</comment>
<sequence length="286" mass="31898">MANSKGAKAVEDEVLRVLRMHPQGITDEALDAALPSMSLEDRATTINGLLQANRMQLLKTSNGKIAYKEVAAEEAAKFKGLSTEELLLYQCIKAAGNTGVWTKDMRFRTNLAQPQITKILKVLEGRRLVKSVKNVNNPSRKVYMLSELEPSRELTGGAWYTENQFDSEFIHVLREACFSYIQRQGDVSLGAIATFIRAKGFSKVELRREDIQSIVMTLVYDGRVDEVEPEGDDDNEDHYRPAVLGVPDSTALTNVPCGVCPVMSECHDGGVISPQTCVYYDKWLEF</sequence>
<dbReference type="FunFam" id="1.10.10.10:FF:000116">
    <property type="entry name" value="DNA-directed RNA polymerase III subunit RPC6"/>
    <property type="match status" value="1"/>
</dbReference>
<comment type="subcellular location">
    <subcellularLocation>
        <location evidence="1 6">Nucleus</location>
    </subcellularLocation>
</comment>
<evidence type="ECO:0000256" key="5">
    <source>
        <dbReference type="ARBA" id="ARBA00023242"/>
    </source>
</evidence>
<dbReference type="InterPro" id="IPR036388">
    <property type="entry name" value="WH-like_DNA-bd_sf"/>
</dbReference>
<dbReference type="GO" id="GO:0005654">
    <property type="term" value="C:nucleoplasm"/>
    <property type="evidence" value="ECO:0007669"/>
    <property type="project" value="UniProtKB-ARBA"/>
</dbReference>
<dbReference type="OrthoDB" id="613763at2759"/>
<evidence type="ECO:0000313" key="8">
    <source>
        <dbReference type="Proteomes" id="UP000075714"/>
    </source>
</evidence>
<evidence type="ECO:0000256" key="1">
    <source>
        <dbReference type="ARBA" id="ARBA00004123"/>
    </source>
</evidence>
<dbReference type="FunFam" id="1.10.10.10:FF:000237">
    <property type="entry name" value="DNA-directed RNA polymerase III subunit RPC6"/>
    <property type="match status" value="1"/>
</dbReference>
<comment type="caution">
    <text evidence="7">The sequence shown here is derived from an EMBL/GenBank/DDBJ whole genome shotgun (WGS) entry which is preliminary data.</text>
</comment>
<dbReference type="EMBL" id="LSYV01000002">
    <property type="protein sequence ID" value="KXZ56996.1"/>
    <property type="molecule type" value="Genomic_DNA"/>
</dbReference>
<dbReference type="PIRSF" id="PIRSF028763">
    <property type="entry name" value="RNA_pol_Rpc34"/>
    <property type="match status" value="1"/>
</dbReference>
<dbReference type="InterPro" id="IPR036390">
    <property type="entry name" value="WH_DNA-bd_sf"/>
</dbReference>
<gene>
    <name evidence="7" type="ORF">GPECTOR_1g90</name>
</gene>
<name>A0A150H4E7_GONPE</name>
<dbReference type="GO" id="GO:0006383">
    <property type="term" value="P:transcription by RNA polymerase III"/>
    <property type="evidence" value="ECO:0007669"/>
    <property type="project" value="UniProtKB-UniRule"/>
</dbReference>
<dbReference type="InterPro" id="IPR016049">
    <property type="entry name" value="RNA_pol_Rpc34-like"/>
</dbReference>
<dbReference type="Gene3D" id="1.10.10.10">
    <property type="entry name" value="Winged helix-like DNA-binding domain superfamily/Winged helix DNA-binding domain"/>
    <property type="match status" value="2"/>
</dbReference>
<proteinExistence type="inferred from homology"/>
<comment type="function">
    <text evidence="6">DNA-dependent RNA polymerase catalyzes the transcription of DNA into RNA using the four ribonucleoside triphosphates as substrates. Specific peripheric component of RNA polymerase III which synthesizes small RNAs, such as 5S rRNA and tRNAs.</text>
</comment>
<evidence type="ECO:0000313" key="7">
    <source>
        <dbReference type="EMBL" id="KXZ56996.1"/>
    </source>
</evidence>
<keyword evidence="8" id="KW-1185">Reference proteome</keyword>
<evidence type="ECO:0000256" key="3">
    <source>
        <dbReference type="ARBA" id="ARBA00022478"/>
    </source>
</evidence>
<dbReference type="SUPFAM" id="SSF46785">
    <property type="entry name" value="Winged helix' DNA-binding domain"/>
    <property type="match status" value="2"/>
</dbReference>
<dbReference type="InterPro" id="IPR007832">
    <property type="entry name" value="RNA_pol_Rpc34"/>
</dbReference>
<reference evidence="8" key="1">
    <citation type="journal article" date="2016" name="Nat. Commun.">
        <title>The Gonium pectorale genome demonstrates co-option of cell cycle regulation during the evolution of multicellularity.</title>
        <authorList>
            <person name="Hanschen E.R."/>
            <person name="Marriage T.N."/>
            <person name="Ferris P.J."/>
            <person name="Hamaji T."/>
            <person name="Toyoda A."/>
            <person name="Fujiyama A."/>
            <person name="Neme R."/>
            <person name="Noguchi H."/>
            <person name="Minakuchi Y."/>
            <person name="Suzuki M."/>
            <person name="Kawai-Toyooka H."/>
            <person name="Smith D.R."/>
            <person name="Sparks H."/>
            <person name="Anderson J."/>
            <person name="Bakaric R."/>
            <person name="Luria V."/>
            <person name="Karger A."/>
            <person name="Kirschner M.W."/>
            <person name="Durand P.M."/>
            <person name="Michod R.E."/>
            <person name="Nozaki H."/>
            <person name="Olson B.J."/>
        </authorList>
    </citation>
    <scope>NUCLEOTIDE SEQUENCE [LARGE SCALE GENOMIC DNA]</scope>
    <source>
        <strain evidence="8">NIES-2863</strain>
    </source>
</reference>
<evidence type="ECO:0000256" key="4">
    <source>
        <dbReference type="ARBA" id="ARBA00023163"/>
    </source>
</evidence>
<keyword evidence="5 6" id="KW-0539">Nucleus</keyword>
<dbReference type="AlphaFoldDB" id="A0A150H4E7"/>
<dbReference type="GO" id="GO:0005666">
    <property type="term" value="C:RNA polymerase III complex"/>
    <property type="evidence" value="ECO:0007669"/>
    <property type="project" value="UniProtKB-UniRule"/>
</dbReference>
<keyword evidence="4 6" id="KW-0804">Transcription</keyword>
<dbReference type="PANTHER" id="PTHR12780">
    <property type="entry name" value="RNA POLYMERASE III DNA DIRECTED , 39KD SUBUNIT-RELATED"/>
    <property type="match status" value="1"/>
</dbReference>
<keyword evidence="3 6" id="KW-0240">DNA-directed RNA polymerase</keyword>